<evidence type="ECO:0008006" key="3">
    <source>
        <dbReference type="Google" id="ProtNLM"/>
    </source>
</evidence>
<name>I3VY11_THESW</name>
<accession>I3VY11</accession>
<keyword evidence="2" id="KW-1185">Reference proteome</keyword>
<dbReference type="PATRIC" id="fig|1094508.3.peg.2442"/>
<gene>
    <name evidence="1" type="ordered locus">Tsac_2408</name>
</gene>
<proteinExistence type="predicted"/>
<evidence type="ECO:0000313" key="1">
    <source>
        <dbReference type="EMBL" id="AFK87406.1"/>
    </source>
</evidence>
<dbReference type="RefSeq" id="WP_014759242.1">
    <property type="nucleotide sequence ID" value="NC_017992.1"/>
</dbReference>
<dbReference type="InterPro" id="IPR024524">
    <property type="entry name" value="DUF3800"/>
</dbReference>
<protein>
    <recommendedName>
        <fullName evidence="3">DUF3800 domain-containing protein</fullName>
    </recommendedName>
</protein>
<reference evidence="1 2" key="1">
    <citation type="journal article" date="2014" name="Appl. Environ. Microbiol.">
        <title>Profile of Secreted Hydrolases, Associated Proteins, and SlpA in Thermoanaerobacterium saccharolyticum during the Degradation of Hemicellulose.</title>
        <authorList>
            <person name="Currie D.H."/>
            <person name="Guss A.M."/>
            <person name="Herring C.D."/>
            <person name="Giannone R.J."/>
            <person name="Johnson C.M."/>
            <person name="Lankford P.K."/>
            <person name="Brown S.D."/>
            <person name="Hettich R.L."/>
            <person name="Lynd L.R."/>
        </authorList>
    </citation>
    <scope>NUCLEOTIDE SEQUENCE [LARGE SCALE GENOMIC DNA]</scope>
    <source>
        <strain evidence="2">DSM 8691 / JW/SL-YS485</strain>
    </source>
</reference>
<dbReference type="BioCyc" id="TSAC1094508:GLMA-2438-MONOMER"/>
<dbReference type="eggNOG" id="ENOG502Z8AJ">
    <property type="taxonomic scope" value="Bacteria"/>
</dbReference>
<dbReference type="Proteomes" id="UP000006178">
    <property type="component" value="Chromosome"/>
</dbReference>
<dbReference type="KEGG" id="tsh:Tsac_2408"/>
<dbReference type="STRING" id="1094508.Tsac_2408"/>
<organism evidence="1 2">
    <name type="scientific">Thermoanaerobacterium saccharolyticum (strain DSM 8691 / JW/SL-YS485)</name>
    <dbReference type="NCBI Taxonomy" id="1094508"/>
    <lineage>
        <taxon>Bacteria</taxon>
        <taxon>Bacillati</taxon>
        <taxon>Bacillota</taxon>
        <taxon>Clostridia</taxon>
        <taxon>Thermoanaerobacterales</taxon>
        <taxon>Thermoanaerobacteraceae</taxon>
        <taxon>Thermoanaerobacterium</taxon>
    </lineage>
</organism>
<dbReference type="EMBL" id="CP003184">
    <property type="protein sequence ID" value="AFK87406.1"/>
    <property type="molecule type" value="Genomic_DNA"/>
</dbReference>
<dbReference type="Pfam" id="PF12686">
    <property type="entry name" value="DUF3800"/>
    <property type="match status" value="1"/>
</dbReference>
<sequence>MGQVYNIYCDESCHLEHDDSKVMVIGGIWCPKNKIKYISDKIKDLKIKHGIKPNFEVKWVKVSPNKIEFYSDMIKLFLKETDLHFRCLIVSDKTKLRHFDFNQDHNTFYDKMYYLMLCNIIDTSNSYNIYIDIKDTHTNEKSKILAKYLRNKYYDYNCNIIKKIQPVNSSEIQLMQLVDILIGAVSYINRDLKSSEAKLRITKELKEQSGLALNHSTSFFSKKINIFVWDPS</sequence>
<dbReference type="AlphaFoldDB" id="I3VY11"/>
<evidence type="ECO:0000313" key="2">
    <source>
        <dbReference type="Proteomes" id="UP000006178"/>
    </source>
</evidence>